<dbReference type="GeneID" id="63682986"/>
<evidence type="ECO:0000256" key="4">
    <source>
        <dbReference type="ARBA" id="ARBA00022989"/>
    </source>
</evidence>
<evidence type="ECO:0000313" key="8">
    <source>
        <dbReference type="EMBL" id="EJU04539.1"/>
    </source>
</evidence>
<dbReference type="GO" id="GO:0005351">
    <property type="term" value="F:carbohydrate:proton symporter activity"/>
    <property type="evidence" value="ECO:0007669"/>
    <property type="project" value="TreeGrafter"/>
</dbReference>
<dbReference type="PROSITE" id="PS50850">
    <property type="entry name" value="MFS"/>
    <property type="match status" value="1"/>
</dbReference>
<keyword evidence="9" id="KW-1185">Reference proteome</keyword>
<evidence type="ECO:0000256" key="2">
    <source>
        <dbReference type="ARBA" id="ARBA00010992"/>
    </source>
</evidence>
<evidence type="ECO:0000313" key="9">
    <source>
        <dbReference type="Proteomes" id="UP000030653"/>
    </source>
</evidence>
<dbReference type="InterPro" id="IPR020846">
    <property type="entry name" value="MFS_dom"/>
</dbReference>
<accession>M5G739</accession>
<reference evidence="8 9" key="1">
    <citation type="journal article" date="2012" name="Science">
        <title>The Paleozoic origin of enzymatic lignin decomposition reconstructed from 31 fungal genomes.</title>
        <authorList>
            <person name="Floudas D."/>
            <person name="Binder M."/>
            <person name="Riley R."/>
            <person name="Barry K."/>
            <person name="Blanchette R.A."/>
            <person name="Henrissat B."/>
            <person name="Martinez A.T."/>
            <person name="Otillar R."/>
            <person name="Spatafora J.W."/>
            <person name="Yadav J.S."/>
            <person name="Aerts A."/>
            <person name="Benoit I."/>
            <person name="Boyd A."/>
            <person name="Carlson A."/>
            <person name="Copeland A."/>
            <person name="Coutinho P.M."/>
            <person name="de Vries R.P."/>
            <person name="Ferreira P."/>
            <person name="Findley K."/>
            <person name="Foster B."/>
            <person name="Gaskell J."/>
            <person name="Glotzer D."/>
            <person name="Gorecki P."/>
            <person name="Heitman J."/>
            <person name="Hesse C."/>
            <person name="Hori C."/>
            <person name="Igarashi K."/>
            <person name="Jurgens J.A."/>
            <person name="Kallen N."/>
            <person name="Kersten P."/>
            <person name="Kohler A."/>
            <person name="Kuees U."/>
            <person name="Kumar T.K.A."/>
            <person name="Kuo A."/>
            <person name="LaButti K."/>
            <person name="Larrondo L.F."/>
            <person name="Lindquist E."/>
            <person name="Ling A."/>
            <person name="Lombard V."/>
            <person name="Lucas S."/>
            <person name="Lundell T."/>
            <person name="Martin R."/>
            <person name="McLaughlin D.J."/>
            <person name="Morgenstern I."/>
            <person name="Morin E."/>
            <person name="Murat C."/>
            <person name="Nagy L.G."/>
            <person name="Nolan M."/>
            <person name="Ohm R.A."/>
            <person name="Patyshakuliyeva A."/>
            <person name="Rokas A."/>
            <person name="Ruiz-Duenas F.J."/>
            <person name="Sabat G."/>
            <person name="Salamov A."/>
            <person name="Samejima M."/>
            <person name="Schmutz J."/>
            <person name="Slot J.C."/>
            <person name="St John F."/>
            <person name="Stenlid J."/>
            <person name="Sun H."/>
            <person name="Sun S."/>
            <person name="Syed K."/>
            <person name="Tsang A."/>
            <person name="Wiebenga A."/>
            <person name="Young D."/>
            <person name="Pisabarro A."/>
            <person name="Eastwood D.C."/>
            <person name="Martin F."/>
            <person name="Cullen D."/>
            <person name="Grigoriev I.V."/>
            <person name="Hibbett D.S."/>
        </authorList>
    </citation>
    <scope>NUCLEOTIDE SEQUENCE [LARGE SCALE GENOMIC DNA]</scope>
    <source>
        <strain evidence="8 9">DJM-731 SS1</strain>
    </source>
</reference>
<proteinExistence type="inferred from homology"/>
<dbReference type="Gene3D" id="1.20.1250.20">
    <property type="entry name" value="MFS general substrate transporter like domains"/>
    <property type="match status" value="1"/>
</dbReference>
<feature type="transmembrane region" description="Helical" evidence="6">
    <location>
        <begin position="183"/>
        <end position="204"/>
    </location>
</feature>
<feature type="transmembrane region" description="Helical" evidence="6">
    <location>
        <begin position="149"/>
        <end position="171"/>
    </location>
</feature>
<dbReference type="Proteomes" id="UP000030653">
    <property type="component" value="Unassembled WGS sequence"/>
</dbReference>
<keyword evidence="3 6" id="KW-0812">Transmembrane</keyword>
<feature type="transmembrane region" description="Helical" evidence="6">
    <location>
        <begin position="210"/>
        <end position="235"/>
    </location>
</feature>
<gene>
    <name evidence="8" type="ORF">DACRYDRAFT_104420</name>
</gene>
<dbReference type="InterPro" id="IPR005828">
    <property type="entry name" value="MFS_sugar_transport-like"/>
</dbReference>
<protein>
    <submittedName>
        <fullName evidence="8">MFS general substrate transporter</fullName>
    </submittedName>
</protein>
<dbReference type="HOGENOM" id="CLU_001265_30_3_1"/>
<evidence type="ECO:0000256" key="6">
    <source>
        <dbReference type="SAM" id="Phobius"/>
    </source>
</evidence>
<organism evidence="8 9">
    <name type="scientific">Dacryopinax primogenitus (strain DJM 731)</name>
    <name type="common">Brown rot fungus</name>
    <dbReference type="NCBI Taxonomy" id="1858805"/>
    <lineage>
        <taxon>Eukaryota</taxon>
        <taxon>Fungi</taxon>
        <taxon>Dikarya</taxon>
        <taxon>Basidiomycota</taxon>
        <taxon>Agaricomycotina</taxon>
        <taxon>Dacrymycetes</taxon>
        <taxon>Dacrymycetales</taxon>
        <taxon>Dacrymycetaceae</taxon>
        <taxon>Dacryopinax</taxon>
    </lineage>
</organism>
<dbReference type="OrthoDB" id="2544694at2759"/>
<comment type="similarity">
    <text evidence="2">Belongs to the major facilitator superfamily. Sugar transporter (TC 2.A.1.1) family.</text>
</comment>
<feature type="transmembrane region" description="Helical" evidence="6">
    <location>
        <begin position="289"/>
        <end position="315"/>
    </location>
</feature>
<dbReference type="RefSeq" id="XP_040631433.1">
    <property type="nucleotide sequence ID" value="XM_040767924.1"/>
</dbReference>
<sequence length="412" mass="45211">MIFGLMVAYWLNYGLSFTASTAQWRFPLAFQIIFAIYTGLVTVFLPDTPRWLMSHRPNSDEGLIVLAALRGQSEDHPAVQTEAREIRTAIAVEAAEEGGSLDVFKDGGVKGNARVALAMGIQFMQQMTGINIVTYYAPTLFQTSLGMGHSLALLLGCLLQVWYVFASFLTWYTIDRVGRRPLFILNAIGMCLILVGEAICVAVGGTGAGIAAVVLIFLFEGCFTWGWMATVWVYPPEIMPLRTRSKGASLATAADFAGNFLVVEVTPVSHAREYWIVRWFLNLPYVTSLTGNTVGVILCGLCLTFANAIIVFFCYPETANLALESVDSLFLVGEPQVEKPVLTEQNSEEAVMAPTNVSGYSLGLDRFTLPVVRRAKAMQLKLKRKRAEESSPVVGMDDVEKLGDIRVEESSN</sequence>
<dbReference type="GO" id="GO:0016020">
    <property type="term" value="C:membrane"/>
    <property type="evidence" value="ECO:0007669"/>
    <property type="project" value="UniProtKB-SubCell"/>
</dbReference>
<dbReference type="EMBL" id="JH795857">
    <property type="protein sequence ID" value="EJU04539.1"/>
    <property type="molecule type" value="Genomic_DNA"/>
</dbReference>
<dbReference type="InterPro" id="IPR050360">
    <property type="entry name" value="MFS_Sugar_Transporters"/>
</dbReference>
<evidence type="ECO:0000256" key="5">
    <source>
        <dbReference type="ARBA" id="ARBA00023136"/>
    </source>
</evidence>
<dbReference type="Pfam" id="PF00083">
    <property type="entry name" value="Sugar_tr"/>
    <property type="match status" value="1"/>
</dbReference>
<evidence type="ECO:0000256" key="3">
    <source>
        <dbReference type="ARBA" id="ARBA00022692"/>
    </source>
</evidence>
<keyword evidence="5 6" id="KW-0472">Membrane</keyword>
<evidence type="ECO:0000259" key="7">
    <source>
        <dbReference type="PROSITE" id="PS50850"/>
    </source>
</evidence>
<dbReference type="InterPro" id="IPR036259">
    <property type="entry name" value="MFS_trans_sf"/>
</dbReference>
<dbReference type="SUPFAM" id="SSF103473">
    <property type="entry name" value="MFS general substrate transporter"/>
    <property type="match status" value="1"/>
</dbReference>
<dbReference type="PANTHER" id="PTHR48022">
    <property type="entry name" value="PLASTIDIC GLUCOSE TRANSPORTER 4"/>
    <property type="match status" value="1"/>
</dbReference>
<keyword evidence="4 6" id="KW-1133">Transmembrane helix</keyword>
<feature type="domain" description="Major facilitator superfamily (MFS) profile" evidence="7">
    <location>
        <begin position="1"/>
        <end position="319"/>
    </location>
</feature>
<dbReference type="AlphaFoldDB" id="M5G739"/>
<feature type="transmembrane region" description="Helical" evidence="6">
    <location>
        <begin position="26"/>
        <end position="46"/>
    </location>
</feature>
<evidence type="ECO:0000256" key="1">
    <source>
        <dbReference type="ARBA" id="ARBA00004141"/>
    </source>
</evidence>
<name>M5G739_DACPD</name>
<comment type="subcellular location">
    <subcellularLocation>
        <location evidence="1">Membrane</location>
        <topology evidence="1">Multi-pass membrane protein</topology>
    </subcellularLocation>
</comment>
<dbReference type="PANTHER" id="PTHR48022:SF28">
    <property type="entry name" value="MAJOR FACILITATOR SUPERFAMILY (MFS) PROFILE DOMAIN-CONTAINING PROTEIN-RELATED"/>
    <property type="match status" value="1"/>
</dbReference>